<evidence type="ECO:0000259" key="8">
    <source>
        <dbReference type="Pfam" id="PF13086"/>
    </source>
</evidence>
<dbReference type="GO" id="GO:0001147">
    <property type="term" value="F:transcription termination site sequence-specific DNA binding"/>
    <property type="evidence" value="ECO:0007669"/>
    <property type="project" value="TreeGrafter"/>
</dbReference>
<evidence type="ECO:0000256" key="2">
    <source>
        <dbReference type="ARBA" id="ARBA00022741"/>
    </source>
</evidence>
<evidence type="ECO:0000256" key="3">
    <source>
        <dbReference type="ARBA" id="ARBA00022801"/>
    </source>
</evidence>
<evidence type="ECO:0000313" key="10">
    <source>
        <dbReference type="EMBL" id="KAF5100137.1"/>
    </source>
</evidence>
<feature type="domain" description="DNA2/NAM7 helicase-like C-terminal" evidence="9">
    <location>
        <begin position="1026"/>
        <end position="1223"/>
    </location>
</feature>
<feature type="region of interest" description="Disordered" evidence="6">
    <location>
        <begin position="711"/>
        <end position="753"/>
    </location>
</feature>
<comment type="similarity">
    <text evidence="1">Belongs to the DNA2/NAM7 helicase family.</text>
</comment>
<feature type="domain" description="Helicase Sen1 N-terminal" evidence="7">
    <location>
        <begin position="83"/>
        <end position="268"/>
    </location>
</feature>
<evidence type="ECO:0000313" key="11">
    <source>
        <dbReference type="Proteomes" id="UP000750522"/>
    </source>
</evidence>
<dbReference type="SUPFAM" id="SSF52540">
    <property type="entry name" value="P-loop containing nucleoside triphosphate hydrolases"/>
    <property type="match status" value="1"/>
</dbReference>
<keyword evidence="2" id="KW-0547">Nucleotide-binding</keyword>
<dbReference type="InterPro" id="IPR041679">
    <property type="entry name" value="DNA2/NAM7-like_C"/>
</dbReference>
<dbReference type="Gene3D" id="3.40.50.300">
    <property type="entry name" value="P-loop containing nucleotide triphosphate hydrolases"/>
    <property type="match status" value="2"/>
</dbReference>
<dbReference type="InterPro" id="IPR041677">
    <property type="entry name" value="DNA2/NAM7_AAA_11"/>
</dbReference>
<sequence>MSDDTIPQDQLAEVNNLVDESYNNPQNNEVQQLALRSSLRFLSKLGNDSHIFCNPDLEKAAIKSLMIFAYPNTSHLAAYQSFLAGQLARCPQCPRRFHLALIEFEKIMSDTYNYENEMIEELMQLFEQWNRSRITESLSSTYEKIKDITDPKPSEFQEELIPLFECLCAPRLFRDEKLHDMFKKVFFKIQKPNSPTIRPPELLPGVVMFLFSKDDDERMWAEITVNKIKPSEFSTAATFDAMLVQAIDDVIEEASTNPMSEADLERFWGTPENPGLKDSPTIPEEEKPKNGLVSLWSQLNKRLTQDSDLAIHILRALKGVSFIMRPPPRKPTEVQVMPRGIFSSQAIDNAIVSMQLIGEFDKEFLQPVLLDDEALLAIILNTYSVHQEVNQSAVDIFCQAFDADDRLTALSSMLNYDLKRSLAVLTSAVKMVTTVAIFPPCPKLIKVAQDVSQCLFGAQAGILNKKKEGIAFELLSYWQTNWKFLEKMFKTTPKWAVHFKNDFMLEFMRDLLDYSGELVDYYRLLEAMMPADMDESTSTNYLLLNSVIDCLTEMCRLLRLKDESLILSCFNIIVSVLGLMRSFDVKPSKALVQIFVQLSSKARGFENIMTSDQLTRLLVDSGAYTSEEAERVVRGSTPEEKEVVEVRQVKKAAQRSIMDFARPGAVQRLVGKPIPPVVQAISGSAAPRTSMMDTLRAEVKSRNALKPIAPSKEIHPARPPGFNNSKFGRKAAVESKTATGSSSDEDSSDDSDDDGLFTIKQVLNSNSLHKLRNIEKKPVSAINLGPNHRKVGTDINLENLKRILICAPSNAAVDELVLRLKNGVIGHGGKLIKPGIVRLGRSDVINPSVRELTLEELVEQKLNELDDNSNKELMGALRKEQNQTLAERDKLRQEQNATEDPAKREALRLEILALTKTIKATGHKLDLQREQLQVRARKRDIERRKAQAQIIKQSQIICATLSGSAHNVLSSLKMRFDTVIIDEAAQCIELSALIPLKYGCKQCIMVGDPNQLPPTVLSQQAASLKYEQSLFVRMFNKHQDRVHMLNVQFRMHPDIAEFPSKEFYNGKLETGSTNLERTKKVWHDRSLFSPYRFFNVKGSHERSERTKSLFNKKEAMVAFQLYRALENKIGHSEIAGKVGIISPYKQQVNLLKRVFKTELGELGAADIDFNTIDGFQGQEKEVIIISCVRAEPDGYGVGFLGDTRRMNVAVTRAKSALWILGNEESLLKNPVWRRLVADAKQRHCYTDCKPGQLNNLIRNGDQAAHQEKRKFEDDDQSGRKKKKPKSRDDRRVDNRQRNDFNKNRDDKKDRSRNERRDNRPERDARPVDDDDNYEPSLPTGPRQYRDSSSAAATPVQSNYNSRTPSTEHSAAASGSVTPSAQPVGVQNNEPIHEEDGYEPRPASQKPETPVVTGKNDDDDDYEPRPVSQRTVPMKVDDDDSYEPQLGSASLPTSVAPAGGIDDYEPRPPTQRPDVAARNINKVVPLVRRPPPPNQQVRGAPLPLPTMPLPGRPVGPTGVIPPVGPASLMAPSGPAGSSLPTRPSSMKNNSTNMNKFPFNKYQGTAVKKKNRNKKPANVLLPSKRAGPATGNMNTNNNNSNNNKNNNNNNNGPGNNSNRPNNKKNPRNGNNNKPKNKRPGPGPGPGPGAVPSVPTNLNNINNNGRPIPKPY</sequence>
<feature type="region of interest" description="Disordered" evidence="6">
    <location>
        <begin position="266"/>
        <end position="287"/>
    </location>
</feature>
<feature type="region of interest" description="Disordered" evidence="6">
    <location>
        <begin position="879"/>
        <end position="901"/>
    </location>
</feature>
<reference evidence="10" key="1">
    <citation type="journal article" date="2020" name="Front. Microbiol.">
        <title>Phenotypic and Genetic Characterization of the Cheese Ripening Yeast Geotrichum candidum.</title>
        <authorList>
            <person name="Perkins V."/>
            <person name="Vignola S."/>
            <person name="Lessard M.H."/>
            <person name="Plante P.L."/>
            <person name="Corbeil J."/>
            <person name="Dugat-Bony E."/>
            <person name="Frenette M."/>
            <person name="Labrie S."/>
        </authorList>
    </citation>
    <scope>NUCLEOTIDE SEQUENCE</scope>
    <source>
        <strain evidence="10">LMA-70</strain>
    </source>
</reference>
<feature type="compositionally biased region" description="Basic and acidic residues" evidence="6">
    <location>
        <begin position="1286"/>
        <end position="1327"/>
    </location>
</feature>
<dbReference type="PANTHER" id="PTHR10887:SF495">
    <property type="entry name" value="HELICASE SENATAXIN ISOFORM X1-RELATED"/>
    <property type="match status" value="1"/>
</dbReference>
<keyword evidence="5" id="KW-0067">ATP-binding</keyword>
<dbReference type="GO" id="GO:0016787">
    <property type="term" value="F:hydrolase activity"/>
    <property type="evidence" value="ECO:0007669"/>
    <property type="project" value="UniProtKB-KW"/>
</dbReference>
<dbReference type="InterPro" id="IPR024481">
    <property type="entry name" value="Helicase_Sen1_N"/>
</dbReference>
<dbReference type="CDD" id="cd18808">
    <property type="entry name" value="SF1_C_Upf1"/>
    <property type="match status" value="1"/>
</dbReference>
<dbReference type="EMBL" id="QQZK01000051">
    <property type="protein sequence ID" value="KAF5100137.1"/>
    <property type="molecule type" value="Genomic_DNA"/>
</dbReference>
<dbReference type="GO" id="GO:0005524">
    <property type="term" value="F:ATP binding"/>
    <property type="evidence" value="ECO:0007669"/>
    <property type="project" value="UniProtKB-KW"/>
</dbReference>
<keyword evidence="4" id="KW-0347">Helicase</keyword>
<dbReference type="InterPro" id="IPR027417">
    <property type="entry name" value="P-loop_NTPase"/>
</dbReference>
<feature type="domain" description="DNA2/NAM7 helicase helicase" evidence="8">
    <location>
        <begin position="797"/>
        <end position="1019"/>
    </location>
</feature>
<accession>A0A9P5G4A3</accession>
<evidence type="ECO:0000256" key="4">
    <source>
        <dbReference type="ARBA" id="ARBA00022806"/>
    </source>
</evidence>
<name>A0A9P5G4A3_GEOCN</name>
<evidence type="ECO:0000259" key="7">
    <source>
        <dbReference type="Pfam" id="PF12726"/>
    </source>
</evidence>
<evidence type="ECO:0008006" key="12">
    <source>
        <dbReference type="Google" id="ProtNLM"/>
    </source>
</evidence>
<reference evidence="10" key="2">
    <citation type="submission" date="2020-01" db="EMBL/GenBank/DDBJ databases">
        <authorList>
            <person name="Perkins V."/>
            <person name="Lessard M.-H."/>
            <person name="Dugat-Bony E."/>
            <person name="Frenette M."/>
            <person name="Labrie S."/>
        </authorList>
    </citation>
    <scope>NUCLEOTIDE SEQUENCE</scope>
    <source>
        <strain evidence="10">LMA-70</strain>
    </source>
</reference>
<dbReference type="Pfam" id="PF13086">
    <property type="entry name" value="AAA_11"/>
    <property type="match status" value="1"/>
</dbReference>
<dbReference type="Proteomes" id="UP000750522">
    <property type="component" value="Unassembled WGS sequence"/>
</dbReference>
<dbReference type="GO" id="GO:0005694">
    <property type="term" value="C:chromosome"/>
    <property type="evidence" value="ECO:0007669"/>
    <property type="project" value="UniProtKB-ARBA"/>
</dbReference>
<feature type="domain" description="Helicase Sen1 N-terminal" evidence="7">
    <location>
        <begin position="292"/>
        <end position="570"/>
    </location>
</feature>
<dbReference type="GO" id="GO:0003678">
    <property type="term" value="F:DNA helicase activity"/>
    <property type="evidence" value="ECO:0007669"/>
    <property type="project" value="UniProtKB-ARBA"/>
</dbReference>
<feature type="compositionally biased region" description="Acidic residues" evidence="6">
    <location>
        <begin position="743"/>
        <end position="753"/>
    </location>
</feature>
<feature type="compositionally biased region" description="Basic and acidic residues" evidence="6">
    <location>
        <begin position="879"/>
        <end position="893"/>
    </location>
</feature>
<protein>
    <recommendedName>
        <fullName evidence="12">Helicase ATP-binding domain-containing protein</fullName>
    </recommendedName>
</protein>
<evidence type="ECO:0000259" key="9">
    <source>
        <dbReference type="Pfam" id="PF13087"/>
    </source>
</evidence>
<dbReference type="Pfam" id="PF12726">
    <property type="entry name" value="SEN1_N"/>
    <property type="match status" value="2"/>
</dbReference>
<comment type="caution">
    <text evidence="10">The sequence shown here is derived from an EMBL/GenBank/DDBJ whole genome shotgun (WGS) entry which is preliminary data.</text>
</comment>
<evidence type="ECO:0000256" key="5">
    <source>
        <dbReference type="ARBA" id="ARBA00022840"/>
    </source>
</evidence>
<feature type="compositionally biased region" description="Low complexity" evidence="6">
    <location>
        <begin position="1594"/>
        <end position="1618"/>
    </location>
</feature>
<feature type="region of interest" description="Disordered" evidence="6">
    <location>
        <begin position="1261"/>
        <end position="1477"/>
    </location>
</feature>
<dbReference type="Pfam" id="PF13087">
    <property type="entry name" value="AAA_12"/>
    <property type="match status" value="1"/>
</dbReference>
<evidence type="ECO:0000256" key="1">
    <source>
        <dbReference type="ARBA" id="ARBA00007913"/>
    </source>
</evidence>
<dbReference type="GO" id="GO:0016604">
    <property type="term" value="C:nuclear body"/>
    <property type="evidence" value="ECO:0007669"/>
    <property type="project" value="TreeGrafter"/>
</dbReference>
<dbReference type="InterPro" id="IPR047187">
    <property type="entry name" value="SF1_C_Upf1"/>
</dbReference>
<feature type="compositionally biased region" description="Low complexity" evidence="6">
    <location>
        <begin position="1543"/>
        <end position="1554"/>
    </location>
</feature>
<dbReference type="FunFam" id="3.40.50.300:FF:000326">
    <property type="entry name" value="P-loop containing nucleoside triphosphate hydrolase"/>
    <property type="match status" value="1"/>
</dbReference>
<keyword evidence="3" id="KW-0378">Hydrolase</keyword>
<dbReference type="PANTHER" id="PTHR10887">
    <property type="entry name" value="DNA2/NAM7 HELICASE FAMILY"/>
    <property type="match status" value="1"/>
</dbReference>
<dbReference type="GO" id="GO:0006369">
    <property type="term" value="P:termination of RNA polymerase II transcription"/>
    <property type="evidence" value="ECO:0007669"/>
    <property type="project" value="TreeGrafter"/>
</dbReference>
<proteinExistence type="inferred from homology"/>
<dbReference type="CDD" id="cd18042">
    <property type="entry name" value="DEXXQc_SETX"/>
    <property type="match status" value="1"/>
</dbReference>
<organism evidence="10 11">
    <name type="scientific">Geotrichum candidum</name>
    <name type="common">Oospora lactis</name>
    <name type="synonym">Dipodascus geotrichum</name>
    <dbReference type="NCBI Taxonomy" id="1173061"/>
    <lineage>
        <taxon>Eukaryota</taxon>
        <taxon>Fungi</taxon>
        <taxon>Dikarya</taxon>
        <taxon>Ascomycota</taxon>
        <taxon>Saccharomycotina</taxon>
        <taxon>Dipodascomycetes</taxon>
        <taxon>Dipodascales</taxon>
        <taxon>Dipodascaceae</taxon>
        <taxon>Geotrichum</taxon>
    </lineage>
</organism>
<feature type="region of interest" description="Disordered" evidence="6">
    <location>
        <begin position="1524"/>
        <end position="1669"/>
    </location>
</feature>
<evidence type="ECO:0000256" key="6">
    <source>
        <dbReference type="SAM" id="MobiDB-lite"/>
    </source>
</evidence>
<dbReference type="InterPro" id="IPR045055">
    <property type="entry name" value="DNA2/NAM7-like"/>
</dbReference>
<feature type="compositionally biased region" description="Basic and acidic residues" evidence="6">
    <location>
        <begin position="1264"/>
        <end position="1278"/>
    </location>
</feature>
<feature type="compositionally biased region" description="Polar residues" evidence="6">
    <location>
        <begin position="1346"/>
        <end position="1389"/>
    </location>
</feature>
<gene>
    <name evidence="10" type="ORF">DV451_002711</name>
</gene>